<comment type="caution">
    <text evidence="2">The sequence shown here is derived from an EMBL/GenBank/DDBJ whole genome shotgun (WGS) entry which is preliminary data.</text>
</comment>
<dbReference type="EMBL" id="BMKX01000010">
    <property type="protein sequence ID" value="GGJ70907.1"/>
    <property type="molecule type" value="Genomic_DNA"/>
</dbReference>
<name>A0ABQ2DTY0_9MICC</name>
<evidence type="ECO:0000313" key="3">
    <source>
        <dbReference type="Proteomes" id="UP000606115"/>
    </source>
</evidence>
<reference evidence="3" key="1">
    <citation type="journal article" date="2019" name="Int. J. Syst. Evol. Microbiol.">
        <title>The Global Catalogue of Microorganisms (GCM) 10K type strain sequencing project: providing services to taxonomists for standard genome sequencing and annotation.</title>
        <authorList>
            <consortium name="The Broad Institute Genomics Platform"/>
            <consortium name="The Broad Institute Genome Sequencing Center for Infectious Disease"/>
            <person name="Wu L."/>
            <person name="Ma J."/>
        </authorList>
    </citation>
    <scope>NUCLEOTIDE SEQUENCE [LARGE SCALE GENOMIC DNA]</scope>
    <source>
        <strain evidence="3">CGMCC 1.3685</strain>
    </source>
</reference>
<protein>
    <submittedName>
        <fullName evidence="2">Uncharacterized protein</fullName>
    </submittedName>
</protein>
<dbReference type="Proteomes" id="UP000606115">
    <property type="component" value="Unassembled WGS sequence"/>
</dbReference>
<gene>
    <name evidence="2" type="ORF">GCM10007173_32210</name>
</gene>
<evidence type="ECO:0000313" key="2">
    <source>
        <dbReference type="EMBL" id="GGJ70907.1"/>
    </source>
</evidence>
<organism evidence="2 3">
    <name type="scientific">Glutamicibacter ardleyensis</name>
    <dbReference type="NCBI Taxonomy" id="225894"/>
    <lineage>
        <taxon>Bacteria</taxon>
        <taxon>Bacillati</taxon>
        <taxon>Actinomycetota</taxon>
        <taxon>Actinomycetes</taxon>
        <taxon>Micrococcales</taxon>
        <taxon>Micrococcaceae</taxon>
        <taxon>Glutamicibacter</taxon>
    </lineage>
</organism>
<evidence type="ECO:0000256" key="1">
    <source>
        <dbReference type="SAM" id="MobiDB-lite"/>
    </source>
</evidence>
<accession>A0ABQ2DTY0</accession>
<proteinExistence type="predicted"/>
<sequence>MASGEIEIVSDSNGVAVLGERGAVEKYLDSVGLLSKELPLDRLNPALGMGASAMQASSGIAENYGRWVKLSKESSQFFKHQNLMAGSGKGLKRAVVMKDGKISNLLEIVTGPTTFLSNPAVLTGVGGIMAQYAMQQTMDEITDYLKVIDEKVDDILRAQNDAVFADMDGVGMLIDDAMTVREQVGLVGETTWSKVQSNAKTIASTQAYALRALDALAEKLEKKSKMGELAKITREIESKVNPWLAVLARCFQLQDGMSVLELDRVLNGSPEELENHRVGLQISRERRIVHITQVTEQLLERIAAVAGMANSKVLLHPKSSGDVIKATNIVSNDVVEFQSRLGIESAFGALESKKWLKAVSEVRDKVTDAGADGLSAIKQFGDDTKNRALDKAEDMAASLAENIRKSRDDDDEDTAKDTVEK</sequence>
<keyword evidence="3" id="KW-1185">Reference proteome</keyword>
<feature type="region of interest" description="Disordered" evidence="1">
    <location>
        <begin position="401"/>
        <end position="421"/>
    </location>
</feature>